<protein>
    <submittedName>
        <fullName evidence="3">Membrane protein</fullName>
    </submittedName>
</protein>
<feature type="compositionally biased region" description="Low complexity" evidence="1">
    <location>
        <begin position="97"/>
        <end position="112"/>
    </location>
</feature>
<accession>A0A918H873</accession>
<dbReference type="AlphaFoldDB" id="A0A918H873"/>
<evidence type="ECO:0000256" key="1">
    <source>
        <dbReference type="SAM" id="MobiDB-lite"/>
    </source>
</evidence>
<dbReference type="InterPro" id="IPR018929">
    <property type="entry name" value="DUF2510"/>
</dbReference>
<dbReference type="Proteomes" id="UP000619486">
    <property type="component" value="Unassembled WGS sequence"/>
</dbReference>
<reference evidence="3" key="2">
    <citation type="submission" date="2020-09" db="EMBL/GenBank/DDBJ databases">
        <authorList>
            <person name="Sun Q."/>
            <person name="Ohkuma M."/>
        </authorList>
    </citation>
    <scope>NUCLEOTIDE SEQUENCE</scope>
    <source>
        <strain evidence="3">JCM 3172</strain>
    </source>
</reference>
<gene>
    <name evidence="3" type="ORF">GCM10014713_43950</name>
</gene>
<keyword evidence="4" id="KW-1185">Reference proteome</keyword>
<sequence length="308" mass="31039">MSMTTPPSTPGGMGGPPPGWYADQGAPGTERWWDGAAWTAHTRPLPATLAMPVRPAPNAPSGRGTAAVIGALLVVPAVIGGVLLLNGGGDEPPPPVATSSAPAPAVTSAAAPTPSPSPTEDPTHVTDQLNGITLPILKGWKKPENTLDDVATVTTDESYECPGDTSRYCDRGTVSSRSVSGTAATTPEALAKEDIATAAKAAYGEDALGNRIHGGIRSHTVVAARPAVVAGRTGYLVRWRVITGKGPGGYVQSLVFPSSLGSESPVVVRFAFDAGPDGPPLSAMDEIMRGIKPIGSSTGGGVGSSIGP</sequence>
<organism evidence="3 4">
    <name type="scientific">Streptomyces purpureus</name>
    <dbReference type="NCBI Taxonomy" id="1951"/>
    <lineage>
        <taxon>Bacteria</taxon>
        <taxon>Bacillati</taxon>
        <taxon>Actinomycetota</taxon>
        <taxon>Actinomycetes</taxon>
        <taxon>Kitasatosporales</taxon>
        <taxon>Streptomycetaceae</taxon>
        <taxon>Streptomyces</taxon>
    </lineage>
</organism>
<evidence type="ECO:0000259" key="2">
    <source>
        <dbReference type="Pfam" id="PF10708"/>
    </source>
</evidence>
<feature type="region of interest" description="Disordered" evidence="1">
    <location>
        <begin position="1"/>
        <end position="25"/>
    </location>
</feature>
<dbReference type="Pfam" id="PF10708">
    <property type="entry name" value="DUF2510"/>
    <property type="match status" value="1"/>
</dbReference>
<feature type="domain" description="DUF2510" evidence="2">
    <location>
        <begin position="18"/>
        <end position="47"/>
    </location>
</feature>
<dbReference type="EMBL" id="BMQQ01000017">
    <property type="protein sequence ID" value="GGT45285.1"/>
    <property type="molecule type" value="Genomic_DNA"/>
</dbReference>
<feature type="region of interest" description="Disordered" evidence="1">
    <location>
        <begin position="90"/>
        <end position="127"/>
    </location>
</feature>
<reference evidence="3" key="1">
    <citation type="journal article" date="2014" name="Int. J. Syst. Evol. Microbiol.">
        <title>Complete genome sequence of Corynebacterium casei LMG S-19264T (=DSM 44701T), isolated from a smear-ripened cheese.</title>
        <authorList>
            <consortium name="US DOE Joint Genome Institute (JGI-PGF)"/>
            <person name="Walter F."/>
            <person name="Albersmeier A."/>
            <person name="Kalinowski J."/>
            <person name="Ruckert C."/>
        </authorList>
    </citation>
    <scope>NUCLEOTIDE SEQUENCE</scope>
    <source>
        <strain evidence="3">JCM 3172</strain>
    </source>
</reference>
<proteinExistence type="predicted"/>
<comment type="caution">
    <text evidence="3">The sequence shown here is derived from an EMBL/GenBank/DDBJ whole genome shotgun (WGS) entry which is preliminary data.</text>
</comment>
<name>A0A918H873_9ACTN</name>
<evidence type="ECO:0000313" key="3">
    <source>
        <dbReference type="EMBL" id="GGT45285.1"/>
    </source>
</evidence>
<evidence type="ECO:0000313" key="4">
    <source>
        <dbReference type="Proteomes" id="UP000619486"/>
    </source>
</evidence>